<dbReference type="RefSeq" id="WP_012234878.1">
    <property type="nucleotide sequence ID" value="NC_010162.1"/>
</dbReference>
<evidence type="ECO:0000313" key="2">
    <source>
        <dbReference type="Proteomes" id="UP000002139"/>
    </source>
</evidence>
<dbReference type="KEGG" id="scl:sce2245"/>
<reference evidence="1 2" key="1">
    <citation type="journal article" date="2007" name="Nat. Biotechnol.">
        <title>Complete genome sequence of the myxobacterium Sorangium cellulosum.</title>
        <authorList>
            <person name="Schneiker S."/>
            <person name="Perlova O."/>
            <person name="Kaiser O."/>
            <person name="Gerth K."/>
            <person name="Alici A."/>
            <person name="Altmeyer M.O."/>
            <person name="Bartels D."/>
            <person name="Bekel T."/>
            <person name="Beyer S."/>
            <person name="Bode E."/>
            <person name="Bode H.B."/>
            <person name="Bolten C.J."/>
            <person name="Choudhuri J.V."/>
            <person name="Doss S."/>
            <person name="Elnakady Y.A."/>
            <person name="Frank B."/>
            <person name="Gaigalat L."/>
            <person name="Goesmann A."/>
            <person name="Groeger C."/>
            <person name="Gross F."/>
            <person name="Jelsbak L."/>
            <person name="Jelsbak L."/>
            <person name="Kalinowski J."/>
            <person name="Kegler C."/>
            <person name="Knauber T."/>
            <person name="Konietzny S."/>
            <person name="Kopp M."/>
            <person name="Krause L."/>
            <person name="Krug D."/>
            <person name="Linke B."/>
            <person name="Mahmud T."/>
            <person name="Martinez-Arias R."/>
            <person name="McHardy A.C."/>
            <person name="Merai M."/>
            <person name="Meyer F."/>
            <person name="Mormann S."/>
            <person name="Munoz-Dorado J."/>
            <person name="Perez J."/>
            <person name="Pradella S."/>
            <person name="Rachid S."/>
            <person name="Raddatz G."/>
            <person name="Rosenau F."/>
            <person name="Rueckert C."/>
            <person name="Sasse F."/>
            <person name="Scharfe M."/>
            <person name="Schuster S.C."/>
            <person name="Suen G."/>
            <person name="Treuner-Lange A."/>
            <person name="Velicer G.J."/>
            <person name="Vorholter F.-J."/>
            <person name="Weissman K.J."/>
            <person name="Welch R.D."/>
            <person name="Wenzel S.C."/>
            <person name="Whitworth D.E."/>
            <person name="Wilhelm S."/>
            <person name="Wittmann C."/>
            <person name="Bloecker H."/>
            <person name="Puehler A."/>
            <person name="Mueller R."/>
        </authorList>
    </citation>
    <scope>NUCLEOTIDE SEQUENCE [LARGE SCALE GENOMIC DNA]</scope>
    <source>
        <strain evidence="2">So ce56</strain>
    </source>
</reference>
<dbReference type="OrthoDB" id="8754772at2"/>
<dbReference type="Gene3D" id="3.10.450.50">
    <property type="match status" value="1"/>
</dbReference>
<dbReference type="eggNOG" id="ENOG5032UNV">
    <property type="taxonomic scope" value="Bacteria"/>
</dbReference>
<dbReference type="Proteomes" id="UP000002139">
    <property type="component" value="Chromosome"/>
</dbReference>
<name>A9FWR0_SORC5</name>
<proteinExistence type="predicted"/>
<dbReference type="EMBL" id="AM746676">
    <property type="protein sequence ID" value="CAN92404.1"/>
    <property type="molecule type" value="Genomic_DNA"/>
</dbReference>
<dbReference type="SUPFAM" id="SSF54427">
    <property type="entry name" value="NTF2-like"/>
    <property type="match status" value="1"/>
</dbReference>
<keyword evidence="2" id="KW-1185">Reference proteome</keyword>
<accession>A9FWR0</accession>
<sequence length="153" mass="17000">MTRSEDERAIDAVVHAFFQAFGNKGGVRPDLDALRALFLAEGVIIKTCGEPPTIYDLRSFIEPREKLLTSGELVDFSEEEVSARTDLFGNIAQRFCVYRKSGLLSGQRFEARGTKSIQLVKTPAGWKISAVAWDDEREGLSVPPAQDVPRRSL</sequence>
<evidence type="ECO:0000313" key="1">
    <source>
        <dbReference type="EMBL" id="CAN92404.1"/>
    </source>
</evidence>
<organism evidence="1 2">
    <name type="scientific">Sorangium cellulosum (strain So ce56)</name>
    <name type="common">Polyangium cellulosum (strain So ce56)</name>
    <dbReference type="NCBI Taxonomy" id="448385"/>
    <lineage>
        <taxon>Bacteria</taxon>
        <taxon>Pseudomonadati</taxon>
        <taxon>Myxococcota</taxon>
        <taxon>Polyangia</taxon>
        <taxon>Polyangiales</taxon>
        <taxon>Polyangiaceae</taxon>
        <taxon>Sorangium</taxon>
    </lineage>
</organism>
<gene>
    <name evidence="1" type="ordered locus">sce2245</name>
</gene>
<dbReference type="AlphaFoldDB" id="A9FWR0"/>
<dbReference type="InterPro" id="IPR032710">
    <property type="entry name" value="NTF2-like_dom_sf"/>
</dbReference>
<dbReference type="BioCyc" id="SCEL448385:SCE_RS11515-MONOMER"/>
<protein>
    <recommendedName>
        <fullName evidence="3">DUF4440 domain-containing protein</fullName>
    </recommendedName>
</protein>
<dbReference type="HOGENOM" id="CLU_115824_1_0_7"/>
<evidence type="ECO:0008006" key="3">
    <source>
        <dbReference type="Google" id="ProtNLM"/>
    </source>
</evidence>
<dbReference type="STRING" id="448385.sce2245"/>